<name>A0A2T3W475_9DEIO</name>
<proteinExistence type="predicted"/>
<dbReference type="Proteomes" id="UP000240317">
    <property type="component" value="Unassembled WGS sequence"/>
</dbReference>
<keyword evidence="3" id="KW-1185">Reference proteome</keyword>
<reference evidence="2 3" key="1">
    <citation type="submission" date="2018-03" db="EMBL/GenBank/DDBJ databases">
        <title>Draft genome of Deinococcus sp. OD32.</title>
        <authorList>
            <person name="Wang X.-P."/>
            <person name="Du Z.-J."/>
        </authorList>
    </citation>
    <scope>NUCLEOTIDE SEQUENCE [LARGE SCALE GENOMIC DNA]</scope>
    <source>
        <strain evidence="2 3">OD32</strain>
    </source>
</reference>
<evidence type="ECO:0000313" key="3">
    <source>
        <dbReference type="Proteomes" id="UP000240317"/>
    </source>
</evidence>
<keyword evidence="1" id="KW-0812">Transmembrane</keyword>
<dbReference type="RefSeq" id="WP_107139330.1">
    <property type="nucleotide sequence ID" value="NZ_PYSV01000024.1"/>
</dbReference>
<protein>
    <submittedName>
        <fullName evidence="2">Uncharacterized protein</fullName>
    </submittedName>
</protein>
<comment type="caution">
    <text evidence="2">The sequence shown here is derived from an EMBL/GenBank/DDBJ whole genome shotgun (WGS) entry which is preliminary data.</text>
</comment>
<keyword evidence="1" id="KW-0472">Membrane</keyword>
<accession>A0A2T3W475</accession>
<sequence>MSVFSHIRSLPPGKQQAGWFFLRLVAVSGGVLLVATLVAALQRDPLLRVALLSSALYLTLLLPVHFALRRRSARWVSDRMWQVFEARRMALYPVGAVVLLPNVALAAATGQARHLIVPAFSGTVLGVGLLALLLRGQEKPPRRRAPARVPAGRWSAP</sequence>
<feature type="transmembrane region" description="Helical" evidence="1">
    <location>
        <begin position="47"/>
        <end position="68"/>
    </location>
</feature>
<feature type="transmembrane region" description="Helical" evidence="1">
    <location>
        <begin position="89"/>
        <end position="109"/>
    </location>
</feature>
<feature type="transmembrane region" description="Helical" evidence="1">
    <location>
        <begin position="115"/>
        <end position="134"/>
    </location>
</feature>
<gene>
    <name evidence="2" type="ORF">C8263_16970</name>
</gene>
<dbReference type="AlphaFoldDB" id="A0A2T3W475"/>
<dbReference type="EMBL" id="PYSV01000024">
    <property type="protein sequence ID" value="PTA66594.1"/>
    <property type="molecule type" value="Genomic_DNA"/>
</dbReference>
<evidence type="ECO:0000256" key="1">
    <source>
        <dbReference type="SAM" id="Phobius"/>
    </source>
</evidence>
<feature type="transmembrane region" description="Helical" evidence="1">
    <location>
        <begin position="20"/>
        <end position="41"/>
    </location>
</feature>
<keyword evidence="1" id="KW-1133">Transmembrane helix</keyword>
<evidence type="ECO:0000313" key="2">
    <source>
        <dbReference type="EMBL" id="PTA66594.1"/>
    </source>
</evidence>
<organism evidence="2 3">
    <name type="scientific">Deinococcus arcticus</name>
    <dbReference type="NCBI Taxonomy" id="2136176"/>
    <lineage>
        <taxon>Bacteria</taxon>
        <taxon>Thermotogati</taxon>
        <taxon>Deinococcota</taxon>
        <taxon>Deinococci</taxon>
        <taxon>Deinococcales</taxon>
        <taxon>Deinococcaceae</taxon>
        <taxon>Deinococcus</taxon>
    </lineage>
</organism>